<gene>
    <name evidence="2" type="ORF">GOB81_06165</name>
</gene>
<dbReference type="RefSeq" id="WP_173569483.1">
    <property type="nucleotide sequence ID" value="NZ_WOSY01000004.1"/>
</dbReference>
<proteinExistence type="predicted"/>
<accession>A0ABX0JY29</accession>
<organism evidence="2 3">
    <name type="scientific">Acetobacter conturbans</name>
    <dbReference type="NCBI Taxonomy" id="1737472"/>
    <lineage>
        <taxon>Bacteria</taxon>
        <taxon>Pseudomonadati</taxon>
        <taxon>Pseudomonadota</taxon>
        <taxon>Alphaproteobacteria</taxon>
        <taxon>Acetobacterales</taxon>
        <taxon>Acetobacteraceae</taxon>
        <taxon>Acetobacter</taxon>
    </lineage>
</organism>
<dbReference type="EMBL" id="WOSY01000004">
    <property type="protein sequence ID" value="NHN88211.1"/>
    <property type="molecule type" value="Genomic_DNA"/>
</dbReference>
<keyword evidence="1" id="KW-0732">Signal</keyword>
<keyword evidence="3" id="KW-1185">Reference proteome</keyword>
<evidence type="ECO:0000313" key="3">
    <source>
        <dbReference type="Proteomes" id="UP000631653"/>
    </source>
</evidence>
<feature type="signal peptide" evidence="1">
    <location>
        <begin position="1"/>
        <end position="18"/>
    </location>
</feature>
<evidence type="ECO:0000256" key="1">
    <source>
        <dbReference type="SAM" id="SignalP"/>
    </source>
</evidence>
<sequence>MRKLCLALSFFLCPMAQAQEAVTIPDMMDGRWVALHHSSDGGAHTDACILNASGLKIQFRADMHGMEIRTSPQDAAFSKGQSVSTTLSAGSFSRTLKMTALDGTTLSAPLTPTAMSAVLDAFTRTPSATLETAGSPDEAVSLAGSPRPVDVFKTCVTARKFAVVGSPSNKTH</sequence>
<name>A0ABX0JY29_9PROT</name>
<evidence type="ECO:0000313" key="2">
    <source>
        <dbReference type="EMBL" id="NHN88211.1"/>
    </source>
</evidence>
<reference evidence="2 3" key="1">
    <citation type="journal article" date="2020" name="Int. J. Syst. Evol. Microbiol.">
        <title>Novel acetic acid bacteria from cider fermentations: Acetobacter conturbans sp. nov. and Acetobacter fallax sp. nov.</title>
        <authorList>
            <person name="Sombolestani A.S."/>
            <person name="Cleenwerck I."/>
            <person name="Cnockaert M."/>
            <person name="Borremans W."/>
            <person name="Wieme A.D."/>
            <person name="De Vuyst L."/>
            <person name="Vandamme P."/>
        </authorList>
    </citation>
    <scope>NUCLEOTIDE SEQUENCE [LARGE SCALE GENOMIC DNA]</scope>
    <source>
        <strain evidence="2 3">LMG 1627</strain>
    </source>
</reference>
<dbReference type="Proteomes" id="UP000631653">
    <property type="component" value="Unassembled WGS sequence"/>
</dbReference>
<comment type="caution">
    <text evidence="2">The sequence shown here is derived from an EMBL/GenBank/DDBJ whole genome shotgun (WGS) entry which is preliminary data.</text>
</comment>
<protein>
    <submittedName>
        <fullName evidence="2">Uncharacterized protein</fullName>
    </submittedName>
</protein>
<feature type="chain" id="PRO_5046403284" evidence="1">
    <location>
        <begin position="19"/>
        <end position="172"/>
    </location>
</feature>